<evidence type="ECO:0000259" key="1">
    <source>
        <dbReference type="Pfam" id="PF18738"/>
    </source>
</evidence>
<name>A0A6J8EVM6_MYTCO</name>
<sequence>MATASCSSLASTSSLRTNYARFRHAIQFELSNILRELLLIKEPTNLLEGHVRNNNFLKKNLRQREWNIIKNIGSNLYQDFDVSLMYKIIRNLNSIVQSPTKGWDNPTGPSVSEITIGDDIERINRIRNDFAHRGNTKVIESELANNFAIFKKIAMRFEVTESLCHK</sequence>
<dbReference type="EMBL" id="CACVKT020010042">
    <property type="protein sequence ID" value="CAC5424500.1"/>
    <property type="molecule type" value="Genomic_DNA"/>
</dbReference>
<keyword evidence="3" id="KW-1185">Reference proteome</keyword>
<feature type="domain" description="DZIP3-like HEPN" evidence="1">
    <location>
        <begin position="53"/>
        <end position="157"/>
    </location>
</feature>
<evidence type="ECO:0000313" key="3">
    <source>
        <dbReference type="Proteomes" id="UP000507470"/>
    </source>
</evidence>
<organism evidence="2 3">
    <name type="scientific">Mytilus coruscus</name>
    <name type="common">Sea mussel</name>
    <dbReference type="NCBI Taxonomy" id="42192"/>
    <lineage>
        <taxon>Eukaryota</taxon>
        <taxon>Metazoa</taxon>
        <taxon>Spiralia</taxon>
        <taxon>Lophotrochozoa</taxon>
        <taxon>Mollusca</taxon>
        <taxon>Bivalvia</taxon>
        <taxon>Autobranchia</taxon>
        <taxon>Pteriomorphia</taxon>
        <taxon>Mytilida</taxon>
        <taxon>Mytiloidea</taxon>
        <taxon>Mytilidae</taxon>
        <taxon>Mytilinae</taxon>
        <taxon>Mytilus</taxon>
    </lineage>
</organism>
<protein>
    <recommendedName>
        <fullName evidence="1">DZIP3-like HEPN domain-containing protein</fullName>
    </recommendedName>
</protein>
<dbReference type="OrthoDB" id="5987069at2759"/>
<gene>
    <name evidence="2" type="ORF">MCOR_56400</name>
</gene>
<reference evidence="2 3" key="1">
    <citation type="submission" date="2020-06" db="EMBL/GenBank/DDBJ databases">
        <authorList>
            <person name="Li R."/>
            <person name="Bekaert M."/>
        </authorList>
    </citation>
    <scope>NUCLEOTIDE SEQUENCE [LARGE SCALE GENOMIC DNA]</scope>
    <source>
        <strain evidence="3">wild</strain>
    </source>
</reference>
<proteinExistence type="predicted"/>
<dbReference type="Pfam" id="PF18738">
    <property type="entry name" value="HEPN_DZIP3"/>
    <property type="match status" value="1"/>
</dbReference>
<dbReference type="InterPro" id="IPR041249">
    <property type="entry name" value="HEPN_DZIP3"/>
</dbReference>
<dbReference type="Proteomes" id="UP000507470">
    <property type="component" value="Unassembled WGS sequence"/>
</dbReference>
<evidence type="ECO:0000313" key="2">
    <source>
        <dbReference type="EMBL" id="CAC5424500.1"/>
    </source>
</evidence>
<dbReference type="AlphaFoldDB" id="A0A6J8EVM6"/>
<accession>A0A6J8EVM6</accession>